<organism evidence="1 2">
    <name type="scientific">Tetragonisca angustula</name>
    <dbReference type="NCBI Taxonomy" id="166442"/>
    <lineage>
        <taxon>Eukaryota</taxon>
        <taxon>Metazoa</taxon>
        <taxon>Ecdysozoa</taxon>
        <taxon>Arthropoda</taxon>
        <taxon>Hexapoda</taxon>
        <taxon>Insecta</taxon>
        <taxon>Pterygota</taxon>
        <taxon>Neoptera</taxon>
        <taxon>Endopterygota</taxon>
        <taxon>Hymenoptera</taxon>
        <taxon>Apocrita</taxon>
        <taxon>Aculeata</taxon>
        <taxon>Apoidea</taxon>
        <taxon>Anthophila</taxon>
        <taxon>Apidae</taxon>
        <taxon>Tetragonisca</taxon>
    </lineage>
</organism>
<keyword evidence="2" id="KW-1185">Reference proteome</keyword>
<dbReference type="Proteomes" id="UP001432146">
    <property type="component" value="Unassembled WGS sequence"/>
</dbReference>
<evidence type="ECO:0000313" key="2">
    <source>
        <dbReference type="Proteomes" id="UP001432146"/>
    </source>
</evidence>
<dbReference type="EMBL" id="JAWNGG020000158">
    <property type="protein sequence ID" value="KAK9299019.1"/>
    <property type="molecule type" value="Genomic_DNA"/>
</dbReference>
<sequence>MLVTELIVSHILEHSKASKSSVEMVGTAKIDAGCFSRERYVDRRVISSKLKEEEERGYFVRVGPTLSSRPNGIEKTAKDRRKLVDVWKNMGKHERRKQTEGTMVVGREV</sequence>
<accession>A0AAW0ZMW8</accession>
<proteinExistence type="predicted"/>
<protein>
    <submittedName>
        <fullName evidence="1">Uncharacterized protein</fullName>
    </submittedName>
</protein>
<reference evidence="1 2" key="1">
    <citation type="submission" date="2024-05" db="EMBL/GenBank/DDBJ databases">
        <title>The nuclear and mitochondrial genome assemblies of Tetragonisca angustula (Apidae: Meliponini), a tiny yet remarkable pollinator in the Neotropics.</title>
        <authorList>
            <person name="Ferrari R."/>
            <person name="Ricardo P.C."/>
            <person name="Dias F.C."/>
            <person name="Araujo N.S."/>
            <person name="Soares D.O."/>
            <person name="Zhou Q.-S."/>
            <person name="Zhu C.-D."/>
            <person name="Coutinho L."/>
            <person name="Airas M.C."/>
            <person name="Batista T.M."/>
        </authorList>
    </citation>
    <scope>NUCLEOTIDE SEQUENCE [LARGE SCALE GENOMIC DNA]</scope>
    <source>
        <strain evidence="1">ASF017062</strain>
        <tissue evidence="1">Abdomen</tissue>
    </source>
</reference>
<evidence type="ECO:0000313" key="1">
    <source>
        <dbReference type="EMBL" id="KAK9299019.1"/>
    </source>
</evidence>
<gene>
    <name evidence="1" type="ORF">QLX08_007848</name>
</gene>
<dbReference type="AlphaFoldDB" id="A0AAW0ZMW8"/>
<name>A0AAW0ZMW8_9HYME</name>
<comment type="caution">
    <text evidence="1">The sequence shown here is derived from an EMBL/GenBank/DDBJ whole genome shotgun (WGS) entry which is preliminary data.</text>
</comment>